<organism evidence="1 2">
    <name type="scientific">Tupaia chinensis</name>
    <name type="common">Chinese tree shrew</name>
    <name type="synonym">Tupaia belangeri chinensis</name>
    <dbReference type="NCBI Taxonomy" id="246437"/>
    <lineage>
        <taxon>Eukaryota</taxon>
        <taxon>Metazoa</taxon>
        <taxon>Chordata</taxon>
        <taxon>Craniata</taxon>
        <taxon>Vertebrata</taxon>
        <taxon>Euteleostomi</taxon>
        <taxon>Mammalia</taxon>
        <taxon>Eutheria</taxon>
        <taxon>Euarchontoglires</taxon>
        <taxon>Scandentia</taxon>
        <taxon>Tupaiidae</taxon>
        <taxon>Tupaia</taxon>
    </lineage>
</organism>
<dbReference type="GO" id="GO:0004386">
    <property type="term" value="F:helicase activity"/>
    <property type="evidence" value="ECO:0007669"/>
    <property type="project" value="UniProtKB-KW"/>
</dbReference>
<dbReference type="EMBL" id="KB320551">
    <property type="protein sequence ID" value="ELW69001.1"/>
    <property type="molecule type" value="Genomic_DNA"/>
</dbReference>
<keyword evidence="1" id="KW-0067">ATP-binding</keyword>
<keyword evidence="1" id="KW-0378">Hydrolase</keyword>
<dbReference type="AlphaFoldDB" id="L9L1V0"/>
<evidence type="ECO:0000313" key="2">
    <source>
        <dbReference type="Proteomes" id="UP000011518"/>
    </source>
</evidence>
<accession>L9L1V0</accession>
<dbReference type="Proteomes" id="UP000011518">
    <property type="component" value="Unassembled WGS sequence"/>
</dbReference>
<name>L9L1V0_TUPCH</name>
<keyword evidence="1" id="KW-0547">Nucleotide-binding</keyword>
<protein>
    <submittedName>
        <fullName evidence="1">ATP-dependent RNA helicase DDX24</fullName>
    </submittedName>
</protein>
<dbReference type="STRING" id="246437.L9L1V0"/>
<reference evidence="2" key="1">
    <citation type="submission" date="2012-07" db="EMBL/GenBank/DDBJ databases">
        <title>Genome of the Chinese tree shrew, a rising model animal genetically related to primates.</title>
        <authorList>
            <person name="Zhang G."/>
            <person name="Fan Y."/>
            <person name="Yao Y."/>
            <person name="Huang Z."/>
        </authorList>
    </citation>
    <scope>NUCLEOTIDE SEQUENCE [LARGE SCALE GENOMIC DNA]</scope>
</reference>
<keyword evidence="1" id="KW-0347">Helicase</keyword>
<sequence length="159" mass="18157">MHQYSGVSGIFGVPVILKYYYQCIQNDEDCWNTVVWWGNLLAKWWVPCEYPGHSLVFANSISCIICSSELLKVLDIMLLILPSCMHQKQRLRNLEQFAHLEDYVLLAIDMAAQGNGDSALSCLFKLKKKRKQLPPLREQKEQPQPSTSAKLTALVQVCQ</sequence>
<dbReference type="SUPFAM" id="SSF52540">
    <property type="entry name" value="P-loop containing nucleoside triphosphate hydrolases"/>
    <property type="match status" value="1"/>
</dbReference>
<reference evidence="2" key="2">
    <citation type="journal article" date="2013" name="Nat. Commun.">
        <title>Genome of the Chinese tree shrew.</title>
        <authorList>
            <person name="Fan Y."/>
            <person name="Huang Z.Y."/>
            <person name="Cao C.C."/>
            <person name="Chen C.S."/>
            <person name="Chen Y.X."/>
            <person name="Fan D.D."/>
            <person name="He J."/>
            <person name="Hou H.L."/>
            <person name="Hu L."/>
            <person name="Hu X.T."/>
            <person name="Jiang X.T."/>
            <person name="Lai R."/>
            <person name="Lang Y.S."/>
            <person name="Liang B."/>
            <person name="Liao S.G."/>
            <person name="Mu D."/>
            <person name="Ma Y.Y."/>
            <person name="Niu Y.Y."/>
            <person name="Sun X.Q."/>
            <person name="Xia J.Q."/>
            <person name="Xiao J."/>
            <person name="Xiong Z.Q."/>
            <person name="Xu L."/>
            <person name="Yang L."/>
            <person name="Zhang Y."/>
            <person name="Zhao W."/>
            <person name="Zhao X.D."/>
            <person name="Zheng Y.T."/>
            <person name="Zhou J.M."/>
            <person name="Zhu Y.B."/>
            <person name="Zhang G.J."/>
            <person name="Wang J."/>
            <person name="Yao Y.G."/>
        </authorList>
    </citation>
    <scope>NUCLEOTIDE SEQUENCE [LARGE SCALE GENOMIC DNA]</scope>
</reference>
<evidence type="ECO:0000313" key="1">
    <source>
        <dbReference type="EMBL" id="ELW69001.1"/>
    </source>
</evidence>
<proteinExistence type="predicted"/>
<dbReference type="InParanoid" id="L9L1V0"/>
<keyword evidence="2" id="KW-1185">Reference proteome</keyword>
<gene>
    <name evidence="1" type="ORF">TREES_T100007238</name>
</gene>
<dbReference type="InterPro" id="IPR027417">
    <property type="entry name" value="P-loop_NTPase"/>
</dbReference>